<evidence type="ECO:0000256" key="8">
    <source>
        <dbReference type="ARBA" id="ARBA00023136"/>
    </source>
</evidence>
<dbReference type="InterPro" id="IPR024034">
    <property type="entry name" value="ATPase_F1/V1_b/a_C"/>
</dbReference>
<keyword evidence="6" id="KW-1278">Translocase</keyword>
<sequence length="498" mass="55106">MEAHDKDSKGDPQEKDPAGAEPKNKESSAPQSAQQERRGRGRLISVQGPVVDCYFEHFENMPALFDVIEAYTVDGQMVVLQTAEHLSRHVARTVSLMDTLNLQLNSACYNTFQPITIPMGDGCYGRVMDATGRPLDNGGEFDCPTRIPTKYQMKPVTFNLNNKKGERAIVLETGIKYFDLLFPLVKGSKTGILGGAGCGKTVVILELINNIVKAHGGACVFAGIGERIREGNELYYELKDNNLLKNVMLAFGQMDQPPGARAEVVNAGLCLAEYLQAKNKDVLLFMDNVYRYIQGGQEVSTLLGRVPAETGYQPTLASEVSAVQERIRSIEGGGSITAMQAVYVPADDMTDPAVVAIFSYLDGCIVLSRDLVQRGMYPAIDPLQSSCTNLDPTVTGRRHYEVAQEVIRHFNKHNSLKRIVAVIGVEELSKEDQKVFTRAEKLYNFMTQPFHVSEVFTGKKGEYVTIEENVEGCGRIINGDFDHLKKEDFYMIGKVPRI</sequence>
<protein>
    <submittedName>
        <fullName evidence="13">ATP synthase subunit beta</fullName>
    </submittedName>
</protein>
<name>A0A0G1BEG8_9BACT</name>
<organism evidence="13 14">
    <name type="scientific">candidate division CPR1 bacterium GW2011_GWA2_42_17</name>
    <dbReference type="NCBI Taxonomy" id="1618341"/>
    <lineage>
        <taxon>Bacteria</taxon>
        <taxon>candidate division CPR1</taxon>
    </lineage>
</organism>
<dbReference type="Pfam" id="PF02874">
    <property type="entry name" value="ATP-synt_ab_N"/>
    <property type="match status" value="1"/>
</dbReference>
<evidence type="ECO:0000256" key="9">
    <source>
        <dbReference type="ARBA" id="ARBA00023196"/>
    </source>
</evidence>
<dbReference type="InterPro" id="IPR005722">
    <property type="entry name" value="ATP_synth_F1_bsu"/>
</dbReference>
<comment type="subcellular location">
    <subcellularLocation>
        <location evidence="1">Membrane</location>
    </subcellularLocation>
</comment>
<dbReference type="SMART" id="SM00382">
    <property type="entry name" value="AAA"/>
    <property type="match status" value="1"/>
</dbReference>
<dbReference type="Gene3D" id="3.40.50.300">
    <property type="entry name" value="P-loop containing nucleotide triphosphate hydrolases"/>
    <property type="match status" value="1"/>
</dbReference>
<feature type="compositionally biased region" description="Basic and acidic residues" evidence="11">
    <location>
        <begin position="1"/>
        <end position="26"/>
    </location>
</feature>
<dbReference type="InterPro" id="IPR004100">
    <property type="entry name" value="ATPase_F1/V1/A1_a/bsu_N"/>
</dbReference>
<dbReference type="Pfam" id="PF00006">
    <property type="entry name" value="ATP-synt_ab"/>
    <property type="match status" value="1"/>
</dbReference>
<dbReference type="PATRIC" id="fig|1618341.3.peg.17"/>
<dbReference type="PANTHER" id="PTHR15184:SF71">
    <property type="entry name" value="ATP SYNTHASE SUBUNIT BETA, MITOCHONDRIAL"/>
    <property type="match status" value="1"/>
</dbReference>
<dbReference type="InterPro" id="IPR055190">
    <property type="entry name" value="ATP-synt_VA_C"/>
</dbReference>
<dbReference type="Proteomes" id="UP000034875">
    <property type="component" value="Unassembled WGS sequence"/>
</dbReference>
<keyword evidence="10" id="KW-0066">ATP synthesis</keyword>
<feature type="region of interest" description="Disordered" evidence="11">
    <location>
        <begin position="1"/>
        <end position="42"/>
    </location>
</feature>
<proteinExistence type="inferred from homology"/>
<evidence type="ECO:0000256" key="2">
    <source>
        <dbReference type="ARBA" id="ARBA00008936"/>
    </source>
</evidence>
<evidence type="ECO:0000256" key="3">
    <source>
        <dbReference type="ARBA" id="ARBA00022448"/>
    </source>
</evidence>
<dbReference type="InterPro" id="IPR050053">
    <property type="entry name" value="ATPase_alpha/beta_chains"/>
</dbReference>
<dbReference type="Gene3D" id="2.40.10.170">
    <property type="match status" value="1"/>
</dbReference>
<dbReference type="AlphaFoldDB" id="A0A0G1BEG8"/>
<accession>A0A0G1BEG8</accession>
<keyword evidence="5" id="KW-0067">ATP-binding</keyword>
<dbReference type="Pfam" id="PF22919">
    <property type="entry name" value="ATP-synt_VA_C"/>
    <property type="match status" value="1"/>
</dbReference>
<evidence type="ECO:0000259" key="12">
    <source>
        <dbReference type="SMART" id="SM00382"/>
    </source>
</evidence>
<dbReference type="GO" id="GO:0046933">
    <property type="term" value="F:proton-transporting ATP synthase activity, rotational mechanism"/>
    <property type="evidence" value="ECO:0007669"/>
    <property type="project" value="InterPro"/>
</dbReference>
<keyword evidence="3" id="KW-0813">Transport</keyword>
<keyword evidence="8" id="KW-0472">Membrane</keyword>
<evidence type="ECO:0000313" key="14">
    <source>
        <dbReference type="Proteomes" id="UP000034875"/>
    </source>
</evidence>
<dbReference type="NCBIfam" id="TIGR01039">
    <property type="entry name" value="atpD"/>
    <property type="match status" value="1"/>
</dbReference>
<reference evidence="13 14" key="1">
    <citation type="journal article" date="2015" name="Nature">
        <title>rRNA introns, odd ribosomes, and small enigmatic genomes across a large radiation of phyla.</title>
        <authorList>
            <person name="Brown C.T."/>
            <person name="Hug L.A."/>
            <person name="Thomas B.C."/>
            <person name="Sharon I."/>
            <person name="Castelle C.J."/>
            <person name="Singh A."/>
            <person name="Wilkins M.J."/>
            <person name="Williams K.H."/>
            <person name="Banfield J.F."/>
        </authorList>
    </citation>
    <scope>NUCLEOTIDE SEQUENCE [LARGE SCALE GENOMIC DNA]</scope>
</reference>
<dbReference type="PANTHER" id="PTHR15184">
    <property type="entry name" value="ATP SYNTHASE"/>
    <property type="match status" value="1"/>
</dbReference>
<dbReference type="Gene3D" id="1.10.1140.10">
    <property type="entry name" value="Bovine Mitochondrial F1-atpase, Atp Synthase Beta Chain, Chain D, domain 3"/>
    <property type="match status" value="1"/>
</dbReference>
<dbReference type="GO" id="GO:0045259">
    <property type="term" value="C:proton-transporting ATP synthase complex"/>
    <property type="evidence" value="ECO:0007669"/>
    <property type="project" value="UniProtKB-KW"/>
</dbReference>
<keyword evidence="7" id="KW-0406">Ion transport</keyword>
<dbReference type="EMBL" id="LCCZ01000001">
    <property type="protein sequence ID" value="KKS44756.1"/>
    <property type="molecule type" value="Genomic_DNA"/>
</dbReference>
<dbReference type="SUPFAM" id="SSF47917">
    <property type="entry name" value="C-terminal domain of alpha and beta subunits of F1 ATP synthase"/>
    <property type="match status" value="1"/>
</dbReference>
<dbReference type="InterPro" id="IPR027417">
    <property type="entry name" value="P-loop_NTPase"/>
</dbReference>
<dbReference type="InterPro" id="IPR003593">
    <property type="entry name" value="AAA+_ATPase"/>
</dbReference>
<gene>
    <name evidence="13" type="ORF">UV05_C0001G0016</name>
</gene>
<dbReference type="GO" id="GO:0005524">
    <property type="term" value="F:ATP binding"/>
    <property type="evidence" value="ECO:0007669"/>
    <property type="project" value="UniProtKB-KW"/>
</dbReference>
<dbReference type="InterPro" id="IPR000194">
    <property type="entry name" value="ATPase_F1/V1/A1_a/bsu_nucl-bd"/>
</dbReference>
<comment type="similarity">
    <text evidence="2">Belongs to the ATPase alpha/beta chains family.</text>
</comment>
<evidence type="ECO:0000256" key="1">
    <source>
        <dbReference type="ARBA" id="ARBA00004370"/>
    </source>
</evidence>
<dbReference type="SUPFAM" id="SSF50615">
    <property type="entry name" value="N-terminal domain of alpha and beta subunits of F1 ATP synthase"/>
    <property type="match status" value="1"/>
</dbReference>
<evidence type="ECO:0000256" key="4">
    <source>
        <dbReference type="ARBA" id="ARBA00022741"/>
    </source>
</evidence>
<evidence type="ECO:0000256" key="10">
    <source>
        <dbReference type="ARBA" id="ARBA00023310"/>
    </source>
</evidence>
<dbReference type="InterPro" id="IPR036121">
    <property type="entry name" value="ATPase_F1/V1/A1_a/bsu_N_sf"/>
</dbReference>
<evidence type="ECO:0000256" key="6">
    <source>
        <dbReference type="ARBA" id="ARBA00022967"/>
    </source>
</evidence>
<keyword evidence="9" id="KW-0139">CF(1)</keyword>
<feature type="domain" description="AAA+ ATPase" evidence="12">
    <location>
        <begin position="186"/>
        <end position="371"/>
    </location>
</feature>
<evidence type="ECO:0000256" key="7">
    <source>
        <dbReference type="ARBA" id="ARBA00023065"/>
    </source>
</evidence>
<evidence type="ECO:0000313" key="13">
    <source>
        <dbReference type="EMBL" id="KKS44756.1"/>
    </source>
</evidence>
<keyword evidence="4" id="KW-0547">Nucleotide-binding</keyword>
<evidence type="ECO:0000256" key="11">
    <source>
        <dbReference type="SAM" id="MobiDB-lite"/>
    </source>
</evidence>
<dbReference type="SUPFAM" id="SSF52540">
    <property type="entry name" value="P-loop containing nucleoside triphosphate hydrolases"/>
    <property type="match status" value="1"/>
</dbReference>
<comment type="caution">
    <text evidence="13">The sequence shown here is derived from an EMBL/GenBank/DDBJ whole genome shotgun (WGS) entry which is preliminary data.</text>
</comment>
<evidence type="ECO:0000256" key="5">
    <source>
        <dbReference type="ARBA" id="ARBA00022840"/>
    </source>
</evidence>